<dbReference type="Proteomes" id="UP001234178">
    <property type="component" value="Unassembled WGS sequence"/>
</dbReference>
<accession>A0ABR0ALC4</accession>
<sequence>MASDAYTFTRLTQDFRRLDTHKNLLVFVGSCISSNSRGHSCITKPFSWPGGGEGGKPCVTSMVIESVIS</sequence>
<dbReference type="EMBL" id="JAOYFB010000038">
    <property type="protein sequence ID" value="KAK4025783.1"/>
    <property type="molecule type" value="Genomic_DNA"/>
</dbReference>
<comment type="caution">
    <text evidence="1">The sequence shown here is derived from an EMBL/GenBank/DDBJ whole genome shotgun (WGS) entry which is preliminary data.</text>
</comment>
<evidence type="ECO:0000313" key="2">
    <source>
        <dbReference type="Proteomes" id="UP001234178"/>
    </source>
</evidence>
<gene>
    <name evidence="1" type="ORF">OUZ56_014830</name>
</gene>
<evidence type="ECO:0000313" key="1">
    <source>
        <dbReference type="EMBL" id="KAK4025783.1"/>
    </source>
</evidence>
<name>A0ABR0ALC4_9CRUS</name>
<proteinExistence type="predicted"/>
<reference evidence="1 2" key="1">
    <citation type="journal article" date="2023" name="Nucleic Acids Res.">
        <title>The hologenome of Daphnia magna reveals possible DNA methylation and microbiome-mediated evolution of the host genome.</title>
        <authorList>
            <person name="Chaturvedi A."/>
            <person name="Li X."/>
            <person name="Dhandapani V."/>
            <person name="Marshall H."/>
            <person name="Kissane S."/>
            <person name="Cuenca-Cambronero M."/>
            <person name="Asole G."/>
            <person name="Calvet F."/>
            <person name="Ruiz-Romero M."/>
            <person name="Marangio P."/>
            <person name="Guigo R."/>
            <person name="Rago D."/>
            <person name="Mirbahai L."/>
            <person name="Eastwood N."/>
            <person name="Colbourne J.K."/>
            <person name="Zhou J."/>
            <person name="Mallon E."/>
            <person name="Orsini L."/>
        </authorList>
    </citation>
    <scope>NUCLEOTIDE SEQUENCE [LARGE SCALE GENOMIC DNA]</scope>
    <source>
        <strain evidence="1">LRV0_1</strain>
    </source>
</reference>
<protein>
    <submittedName>
        <fullName evidence="1">Uncharacterized protein</fullName>
    </submittedName>
</protein>
<keyword evidence="2" id="KW-1185">Reference proteome</keyword>
<organism evidence="1 2">
    <name type="scientific">Daphnia magna</name>
    <dbReference type="NCBI Taxonomy" id="35525"/>
    <lineage>
        <taxon>Eukaryota</taxon>
        <taxon>Metazoa</taxon>
        <taxon>Ecdysozoa</taxon>
        <taxon>Arthropoda</taxon>
        <taxon>Crustacea</taxon>
        <taxon>Branchiopoda</taxon>
        <taxon>Diplostraca</taxon>
        <taxon>Cladocera</taxon>
        <taxon>Anomopoda</taxon>
        <taxon>Daphniidae</taxon>
        <taxon>Daphnia</taxon>
    </lineage>
</organism>